<sequence>MLLIVLMFSLGIFVTYLIVGIGLLRIIEQSSSLQATIRNILVVLISLLGIWHVYDAWHLRKNTESSFYTPKAFIRLTESVTKNVSLPAAFFIGALFSLIKAPCVGAVYFVILDMVRQGQGAGIMYLAAYNLGVVLPVLILGAAIAFGLNPEKVENFRKERRSALRLITGVTLLVIAVLMYAGII</sequence>
<dbReference type="Pfam" id="PF13386">
    <property type="entry name" value="DsbD_2"/>
    <property type="match status" value="1"/>
</dbReference>
<feature type="transmembrane region" description="Helical" evidence="1">
    <location>
        <begin position="6"/>
        <end position="24"/>
    </location>
</feature>
<gene>
    <name evidence="3" type="ORF">MNV_30010</name>
</gene>
<dbReference type="InterPro" id="IPR039447">
    <property type="entry name" value="UreH-like_TM_dom"/>
</dbReference>
<evidence type="ECO:0000313" key="4">
    <source>
        <dbReference type="Proteomes" id="UP000218615"/>
    </source>
</evidence>
<dbReference type="PANTHER" id="PTHR31272">
    <property type="entry name" value="CYTOCHROME C-TYPE BIOGENESIS PROTEIN HI_1454-RELATED"/>
    <property type="match status" value="1"/>
</dbReference>
<keyword evidence="1" id="KW-1133">Transmembrane helix</keyword>
<feature type="transmembrane region" description="Helical" evidence="1">
    <location>
        <begin position="88"/>
        <end position="111"/>
    </location>
</feature>
<evidence type="ECO:0000259" key="2">
    <source>
        <dbReference type="Pfam" id="PF13386"/>
    </source>
</evidence>
<evidence type="ECO:0000313" key="3">
    <source>
        <dbReference type="EMBL" id="SNQ61277.1"/>
    </source>
</evidence>
<organism evidence="3 4">
    <name type="scientific">Candidatus Methanoperedens nitratireducens</name>
    <dbReference type="NCBI Taxonomy" id="1392998"/>
    <lineage>
        <taxon>Archaea</taxon>
        <taxon>Methanobacteriati</taxon>
        <taxon>Methanobacteriota</taxon>
        <taxon>Stenosarchaea group</taxon>
        <taxon>Methanomicrobia</taxon>
        <taxon>Methanosarcinales</taxon>
        <taxon>ANME-2 cluster</taxon>
        <taxon>Candidatus Methanoperedentaceae</taxon>
        <taxon>Candidatus Methanoperedens</taxon>
    </lineage>
</organism>
<name>A0A284VQ25_9EURY</name>
<proteinExistence type="predicted"/>
<accession>A0A284VQ25</accession>
<dbReference type="EMBL" id="FZMP01000174">
    <property type="protein sequence ID" value="SNQ61277.1"/>
    <property type="molecule type" value="Genomic_DNA"/>
</dbReference>
<keyword evidence="4" id="KW-1185">Reference proteome</keyword>
<evidence type="ECO:0000256" key="1">
    <source>
        <dbReference type="SAM" id="Phobius"/>
    </source>
</evidence>
<dbReference type="InterPro" id="IPR051790">
    <property type="entry name" value="Cytochrome_c-biogenesis_DsbD"/>
</dbReference>
<feature type="transmembrane region" description="Helical" evidence="1">
    <location>
        <begin position="36"/>
        <end position="54"/>
    </location>
</feature>
<keyword evidence="1 3" id="KW-0812">Transmembrane</keyword>
<dbReference type="STRING" id="1392998.ANME2D_00139"/>
<dbReference type="AlphaFoldDB" id="A0A284VQ25"/>
<keyword evidence="1" id="KW-0472">Membrane</keyword>
<dbReference type="Proteomes" id="UP000218615">
    <property type="component" value="Unassembled WGS sequence"/>
</dbReference>
<dbReference type="PANTHER" id="PTHR31272:SF9">
    <property type="entry name" value="BLL1027 PROTEIN"/>
    <property type="match status" value="1"/>
</dbReference>
<feature type="domain" description="Urease accessory protein UreH-like transmembrane" evidence="2">
    <location>
        <begin position="6"/>
        <end position="177"/>
    </location>
</feature>
<reference evidence="4" key="1">
    <citation type="submission" date="2017-06" db="EMBL/GenBank/DDBJ databases">
        <authorList>
            <person name="Cremers G."/>
        </authorList>
    </citation>
    <scope>NUCLEOTIDE SEQUENCE [LARGE SCALE GENOMIC DNA]</scope>
</reference>
<feature type="transmembrane region" description="Helical" evidence="1">
    <location>
        <begin position="123"/>
        <end position="146"/>
    </location>
</feature>
<feature type="transmembrane region" description="Helical" evidence="1">
    <location>
        <begin position="166"/>
        <end position="183"/>
    </location>
</feature>
<protein>
    <submittedName>
        <fullName evidence="3">Cytochrome c biogenesis protein transmembrane region</fullName>
    </submittedName>
</protein>